<organism evidence="5 6">
    <name type="scientific">Leptospira soteropolitanensis</name>
    <dbReference type="NCBI Taxonomy" id="2950025"/>
    <lineage>
        <taxon>Bacteria</taxon>
        <taxon>Pseudomonadati</taxon>
        <taxon>Spirochaetota</taxon>
        <taxon>Spirochaetia</taxon>
        <taxon>Leptospirales</taxon>
        <taxon>Leptospiraceae</taxon>
        <taxon>Leptospira</taxon>
    </lineage>
</organism>
<dbReference type="CDD" id="cd03809">
    <property type="entry name" value="GT4_MtfB-like"/>
    <property type="match status" value="1"/>
</dbReference>
<dbReference type="AlphaFoldDB" id="A0AAW5VKV5"/>
<dbReference type="EMBL" id="JAMQPM010000004">
    <property type="protein sequence ID" value="MCW7526851.1"/>
    <property type="molecule type" value="Genomic_DNA"/>
</dbReference>
<proteinExistence type="predicted"/>
<dbReference type="SUPFAM" id="SSF53756">
    <property type="entry name" value="UDP-Glycosyltransferase/glycogen phosphorylase"/>
    <property type="match status" value="1"/>
</dbReference>
<dbReference type="GO" id="GO:0009103">
    <property type="term" value="P:lipopolysaccharide biosynthetic process"/>
    <property type="evidence" value="ECO:0007669"/>
    <property type="project" value="TreeGrafter"/>
</dbReference>
<evidence type="ECO:0000313" key="4">
    <source>
        <dbReference type="EMBL" id="MCW7526851.1"/>
    </source>
</evidence>
<evidence type="ECO:0000256" key="1">
    <source>
        <dbReference type="ARBA" id="ARBA00022679"/>
    </source>
</evidence>
<sequence length="401" mass="46136">MKVLFDHQIFFQNKYGGITKIFFEIFKKLDQERINYSIPLDLSSYEDGKIFSQFGARQINQVKPFSLYGLYKVTLSIFRKLGLQIPDFLLNKESGIQRFSLSREIKFVNEEVVSALTNNEYTVFHPTYYHRYYLNSIEQSKTKLVLTIHDCVHELFPEYYGSNNFLLRNREILSKAADRIVCVSNSTKDDFLSIYNHIPKEKVFVIHNAGDLSKEPVEGTQDFGADYILFVGNRGEYKNFEFLLKVFSSLSREKKLILVCAGGKSFSPKELKNINGLGLSDKVKHVSFSSDTVLANLYRNAKLFVYPSLYEGFGIPLLEAMSVGCPVFCSDIKVFKEVAGDAAEYFDPKNATAFCELLLENLNSTHKLESLRMKGYERVKAFSWDKCTNSYLEIYKELSKV</sequence>
<feature type="domain" description="Glycosyltransferase subfamily 4-like N-terminal" evidence="3">
    <location>
        <begin position="115"/>
        <end position="213"/>
    </location>
</feature>
<evidence type="ECO:0000313" key="6">
    <source>
        <dbReference type="Proteomes" id="UP001208540"/>
    </source>
</evidence>
<gene>
    <name evidence="4" type="ORF">ND861_10890</name>
    <name evidence="5" type="ORF">ND862_11075</name>
</gene>
<evidence type="ECO:0000313" key="7">
    <source>
        <dbReference type="Proteomes" id="UP001208912"/>
    </source>
</evidence>
<dbReference type="Pfam" id="PF00534">
    <property type="entry name" value="Glycos_transf_1"/>
    <property type="match status" value="1"/>
</dbReference>
<keyword evidence="7" id="KW-1185">Reference proteome</keyword>
<dbReference type="EMBL" id="JAMQPL010000004">
    <property type="protein sequence ID" value="MCW7530760.1"/>
    <property type="molecule type" value="Genomic_DNA"/>
</dbReference>
<dbReference type="RefSeq" id="WP_265352057.1">
    <property type="nucleotide sequence ID" value="NZ_JAMQPL010000004.1"/>
</dbReference>
<dbReference type="PANTHER" id="PTHR46401">
    <property type="entry name" value="GLYCOSYLTRANSFERASE WBBK-RELATED"/>
    <property type="match status" value="1"/>
</dbReference>
<protein>
    <submittedName>
        <fullName evidence="5">Glycosyltransferase family 4 protein</fullName>
    </submittedName>
</protein>
<dbReference type="GO" id="GO:0016757">
    <property type="term" value="F:glycosyltransferase activity"/>
    <property type="evidence" value="ECO:0007669"/>
    <property type="project" value="InterPro"/>
</dbReference>
<comment type="caution">
    <text evidence="5">The sequence shown here is derived from an EMBL/GenBank/DDBJ whole genome shotgun (WGS) entry which is preliminary data.</text>
</comment>
<evidence type="ECO:0000313" key="5">
    <source>
        <dbReference type="EMBL" id="MCW7530760.1"/>
    </source>
</evidence>
<name>A0AAW5VKV5_9LEPT</name>
<dbReference type="InterPro" id="IPR028098">
    <property type="entry name" value="Glyco_trans_4-like_N"/>
</dbReference>
<accession>A0AAW5VKV5</accession>
<dbReference type="PANTHER" id="PTHR46401:SF2">
    <property type="entry name" value="GLYCOSYLTRANSFERASE WBBK-RELATED"/>
    <property type="match status" value="1"/>
</dbReference>
<dbReference type="Gene3D" id="3.40.50.2000">
    <property type="entry name" value="Glycogen Phosphorylase B"/>
    <property type="match status" value="2"/>
</dbReference>
<evidence type="ECO:0000259" key="2">
    <source>
        <dbReference type="Pfam" id="PF00534"/>
    </source>
</evidence>
<reference evidence="5 7" key="1">
    <citation type="submission" date="2022-06" db="EMBL/GenBank/DDBJ databases">
        <title>Leptospira isolates from biofilms formed at urban environments.</title>
        <authorList>
            <person name="Ribeiro P.S."/>
            <person name="Sousa T."/>
            <person name="Carvalho N."/>
            <person name="Aburjaile F."/>
            <person name="Neves F."/>
            <person name="Oliveira D."/>
            <person name="Blanco L."/>
            <person name="Lima J."/>
            <person name="Costa F."/>
            <person name="Brenig B."/>
            <person name="Soares S."/>
            <person name="Ramos R."/>
            <person name="Goes-Neto A."/>
            <person name="Matiuzzi M."/>
            <person name="Azevedo V."/>
            <person name="Ristow P."/>
        </authorList>
    </citation>
    <scope>NUCLEOTIDE SEQUENCE</scope>
    <source>
        <strain evidence="4 7">VSF19</strain>
        <strain evidence="5">VSF20</strain>
    </source>
</reference>
<dbReference type="Proteomes" id="UP001208912">
    <property type="component" value="Unassembled WGS sequence"/>
</dbReference>
<dbReference type="Proteomes" id="UP001208540">
    <property type="component" value="Unassembled WGS sequence"/>
</dbReference>
<keyword evidence="1" id="KW-0808">Transferase</keyword>
<dbReference type="InterPro" id="IPR001296">
    <property type="entry name" value="Glyco_trans_1"/>
</dbReference>
<dbReference type="Pfam" id="PF13439">
    <property type="entry name" value="Glyco_transf_4"/>
    <property type="match status" value="1"/>
</dbReference>
<feature type="domain" description="Glycosyl transferase family 1" evidence="2">
    <location>
        <begin position="226"/>
        <end position="377"/>
    </location>
</feature>
<evidence type="ECO:0000259" key="3">
    <source>
        <dbReference type="Pfam" id="PF13439"/>
    </source>
</evidence>